<dbReference type="Proteomes" id="UP000239772">
    <property type="component" value="Unassembled WGS sequence"/>
</dbReference>
<name>A0A2T1HRM5_9HYPH</name>
<dbReference type="Gene3D" id="3.30.930.10">
    <property type="entry name" value="Bira Bifunctional Protein, Domain 2"/>
    <property type="match status" value="1"/>
</dbReference>
<accession>A0A2T1HRM5</accession>
<reference evidence="3" key="1">
    <citation type="submission" date="2018-03" db="EMBL/GenBank/DDBJ databases">
        <authorList>
            <person name="Sun L."/>
            <person name="Liu H."/>
            <person name="Chen W."/>
            <person name="Huang K."/>
            <person name="Liu W."/>
            <person name="Gao X."/>
        </authorList>
    </citation>
    <scope>NUCLEOTIDE SEQUENCE [LARGE SCALE GENOMIC DNA]</scope>
    <source>
        <strain evidence="3">SH9</strain>
    </source>
</reference>
<organism evidence="2 3">
    <name type="scientific">Alsobacter soli</name>
    <dbReference type="NCBI Taxonomy" id="2109933"/>
    <lineage>
        <taxon>Bacteria</taxon>
        <taxon>Pseudomonadati</taxon>
        <taxon>Pseudomonadota</taxon>
        <taxon>Alphaproteobacteria</taxon>
        <taxon>Hyphomicrobiales</taxon>
        <taxon>Alsobacteraceae</taxon>
        <taxon>Alsobacter</taxon>
    </lineage>
</organism>
<protein>
    <recommendedName>
        <fullName evidence="1">BPL/LPL catalytic domain-containing protein</fullName>
    </recommendedName>
</protein>
<evidence type="ECO:0000313" key="3">
    <source>
        <dbReference type="Proteomes" id="UP000239772"/>
    </source>
</evidence>
<dbReference type="AlphaFoldDB" id="A0A2T1HRM5"/>
<evidence type="ECO:0000259" key="1">
    <source>
        <dbReference type="Pfam" id="PF16917"/>
    </source>
</evidence>
<feature type="domain" description="BPL/LPL catalytic" evidence="1">
    <location>
        <begin position="50"/>
        <end position="231"/>
    </location>
</feature>
<dbReference type="InterPro" id="IPR004143">
    <property type="entry name" value="BPL_LPL_catalytic"/>
</dbReference>
<evidence type="ECO:0000313" key="2">
    <source>
        <dbReference type="EMBL" id="PSC04293.1"/>
    </source>
</evidence>
<dbReference type="EMBL" id="PVZS01000015">
    <property type="protein sequence ID" value="PSC04293.1"/>
    <property type="molecule type" value="Genomic_DNA"/>
</dbReference>
<dbReference type="Pfam" id="PF16917">
    <property type="entry name" value="BPL_LplA_LipB_2"/>
    <property type="match status" value="1"/>
</dbReference>
<dbReference type="SUPFAM" id="SSF55681">
    <property type="entry name" value="Class II aaRS and biotin synthetases"/>
    <property type="match status" value="1"/>
</dbReference>
<keyword evidence="3" id="KW-1185">Reference proteome</keyword>
<proteinExistence type="predicted"/>
<comment type="caution">
    <text evidence="2">The sequence shown here is derived from an EMBL/GenBank/DDBJ whole genome shotgun (WGS) entry which is preliminary data.</text>
</comment>
<sequence>MVFSQEQTRVVRRPSCDMIGLAKSFTKANHNHKMWSSGCPSRECMEILDFPPVFRPVVLREVQDAFARACGAAAEVGAGALFWVGRFDRVDLAVVLEPEAPLRHARTCFYAGMNALADAIAAYAPPEAPVSFSWPDRVMLDGALVGGGRLGCPPSSAEDVPPDWLVFGATLRRVSMGPEEPGWRPTLASLEEVGVELGDHGAFVARFARFFLLALHEWTELGPEAALRRYVPRLGGQASAAAIGGPAQGRWTEGRLADALEKPSWLEGDLAGWL</sequence>
<dbReference type="InterPro" id="IPR045864">
    <property type="entry name" value="aa-tRNA-synth_II/BPL/LPL"/>
</dbReference>
<gene>
    <name evidence="2" type="ORF">SLNSH_14805</name>
</gene>